<dbReference type="Gene3D" id="3.40.50.300">
    <property type="entry name" value="P-loop containing nucleotide triphosphate hydrolases"/>
    <property type="match status" value="2"/>
</dbReference>
<organism evidence="6 7">
    <name type="scientific">Lacrimispora celerecrescens</name>
    <dbReference type="NCBI Taxonomy" id="29354"/>
    <lineage>
        <taxon>Bacteria</taxon>
        <taxon>Bacillati</taxon>
        <taxon>Bacillota</taxon>
        <taxon>Clostridia</taxon>
        <taxon>Lachnospirales</taxon>
        <taxon>Lachnospiraceae</taxon>
        <taxon>Lacrimispora</taxon>
    </lineage>
</organism>
<feature type="coiled-coil region" evidence="4">
    <location>
        <begin position="627"/>
        <end position="685"/>
    </location>
</feature>
<feature type="domain" description="ABC transporter" evidence="5">
    <location>
        <begin position="4"/>
        <end position="315"/>
    </location>
</feature>
<dbReference type="InterPro" id="IPR003593">
    <property type="entry name" value="AAA+_ATPase"/>
</dbReference>
<dbReference type="SMART" id="SM00382">
    <property type="entry name" value="AAA"/>
    <property type="match status" value="2"/>
</dbReference>
<evidence type="ECO:0000256" key="2">
    <source>
        <dbReference type="ARBA" id="ARBA00022741"/>
    </source>
</evidence>
<evidence type="ECO:0000313" key="7">
    <source>
        <dbReference type="Proteomes" id="UP000028525"/>
    </source>
</evidence>
<sequence>MIELSINNLTKFYGANKIFETICFEVKTGERIGLIGKNGCGKTTIMKIIMGRFKESNLNLQGWFADTGQVQVGEASYGEEVSEDYQAGEVNLRKGIKVGYLNQIPVYSEDTKAIDVIRMAFQKVFDLKRRLSELEGVLQTSSGEKLEKALLSYGRLTEEYEIAGGYELETKINKITEGLKINDILKQLPFHSLSGGEKTRVILAKILLEEPDILLLDEPTNHLDLETTEWLEGFLKEYKGSVLIISHDRYFLDNVAMKIVELEFSRANIYMGNYSYYVLEKERRFLIDYRNYINQQKKIEQMEKQIERYRIWGNMRDSETMFKRAKELEKRLEKIEVLDKPVLEGRKVRLNQDSTNRSGKMVLETKHLSKSFGDTVLLKDIDMKVYYQDSACIIGRNGCGKSTLLKLILGELKPDYGTVKIGAQVKIGYLPQQVVFEDEDQTILEYFSGFHNITYEAARNQLARVLFFKDDVHKKIRFLSGGEKSRLRLCSLTFEKVNFMILDEPTNHLDIDSREVLEETLTAFEGTLLFVSHDRYFINKVAGKIMSFENNHLITYPGDYTYYQEELQKAGKFEDQSNEKARGLSNLLKVYEDDKHYKKEQPQEPYEKKPSIGVEMNQYSRTDNKSRKLNTQKLDILENEIAAIEAALKALEQEINNNNSNFEYLQELFLKKETMEKELDFAYDKWENYQ</sequence>
<keyword evidence="2" id="KW-0547">Nucleotide-binding</keyword>
<dbReference type="GO" id="GO:0003677">
    <property type="term" value="F:DNA binding"/>
    <property type="evidence" value="ECO:0007669"/>
    <property type="project" value="InterPro"/>
</dbReference>
<dbReference type="InterPro" id="IPR017871">
    <property type="entry name" value="ABC_transporter-like_CS"/>
</dbReference>
<dbReference type="NCBIfam" id="NF000355">
    <property type="entry name" value="ribo_prot_ABC_F"/>
    <property type="match status" value="1"/>
</dbReference>
<dbReference type="PANTHER" id="PTHR42855:SF2">
    <property type="entry name" value="DRUG RESISTANCE ABC TRANSPORTER,ATP-BINDING PROTEIN"/>
    <property type="match status" value="1"/>
</dbReference>
<dbReference type="SUPFAM" id="SSF52540">
    <property type="entry name" value="P-loop containing nucleoside triphosphate hydrolases"/>
    <property type="match status" value="2"/>
</dbReference>
<dbReference type="PROSITE" id="PS50893">
    <property type="entry name" value="ABC_TRANSPORTER_2"/>
    <property type="match status" value="2"/>
</dbReference>
<proteinExistence type="predicted"/>
<evidence type="ECO:0000256" key="1">
    <source>
        <dbReference type="ARBA" id="ARBA00022737"/>
    </source>
</evidence>
<gene>
    <name evidence="6" type="ORF">IO98_07880</name>
</gene>
<dbReference type="EMBL" id="JPME01000010">
    <property type="protein sequence ID" value="KEZ90671.1"/>
    <property type="molecule type" value="Genomic_DNA"/>
</dbReference>
<dbReference type="PANTHER" id="PTHR42855">
    <property type="entry name" value="ABC TRANSPORTER ATP-BINDING SUBUNIT"/>
    <property type="match status" value="1"/>
</dbReference>
<dbReference type="STRING" id="29354.IO98_07880"/>
<keyword evidence="7" id="KW-1185">Reference proteome</keyword>
<protein>
    <recommendedName>
        <fullName evidence="5">ABC transporter domain-containing protein</fullName>
    </recommendedName>
</protein>
<keyword evidence="4" id="KW-0175">Coiled coil</keyword>
<evidence type="ECO:0000256" key="4">
    <source>
        <dbReference type="SAM" id="Coils"/>
    </source>
</evidence>
<dbReference type="OrthoDB" id="9801441at2"/>
<keyword evidence="1" id="KW-0677">Repeat</keyword>
<dbReference type="InterPro" id="IPR027417">
    <property type="entry name" value="P-loop_NTPase"/>
</dbReference>
<dbReference type="InterPro" id="IPR032781">
    <property type="entry name" value="ABC_tran_Xtn"/>
</dbReference>
<dbReference type="Proteomes" id="UP000028525">
    <property type="component" value="Unassembled WGS sequence"/>
</dbReference>
<dbReference type="InterPro" id="IPR051309">
    <property type="entry name" value="ABCF_ATPase"/>
</dbReference>
<dbReference type="GO" id="GO:0016887">
    <property type="term" value="F:ATP hydrolysis activity"/>
    <property type="evidence" value="ECO:0007669"/>
    <property type="project" value="InterPro"/>
</dbReference>
<evidence type="ECO:0000313" key="6">
    <source>
        <dbReference type="EMBL" id="KEZ90671.1"/>
    </source>
</evidence>
<comment type="caution">
    <text evidence="6">The sequence shown here is derived from an EMBL/GenBank/DDBJ whole genome shotgun (WGS) entry which is preliminary data.</text>
</comment>
<feature type="domain" description="ABC transporter" evidence="5">
    <location>
        <begin position="363"/>
        <end position="575"/>
    </location>
</feature>
<reference evidence="6 7" key="1">
    <citation type="submission" date="2014-07" db="EMBL/GenBank/DDBJ databases">
        <title>Draft genome of Clostridium celerecrescens 152B isolated from sediments associated with methane hydrate from Krishna Godavari basin.</title>
        <authorList>
            <person name="Honkalas V.S."/>
            <person name="Dabir A.P."/>
            <person name="Arora P."/>
            <person name="Dhakephalkar P.K."/>
        </authorList>
    </citation>
    <scope>NUCLEOTIDE SEQUENCE [LARGE SCALE GENOMIC DNA]</scope>
    <source>
        <strain evidence="6 7">152B</strain>
    </source>
</reference>
<dbReference type="AlphaFoldDB" id="A0A084JNY7"/>
<dbReference type="FunFam" id="3.40.50.300:FF:000309">
    <property type="entry name" value="ABC transporter ATP-binding protein"/>
    <property type="match status" value="1"/>
</dbReference>
<evidence type="ECO:0000259" key="5">
    <source>
        <dbReference type="PROSITE" id="PS50893"/>
    </source>
</evidence>
<dbReference type="RefSeq" id="WP_038279877.1">
    <property type="nucleotide sequence ID" value="NZ_JPME01000010.1"/>
</dbReference>
<dbReference type="GO" id="GO:0005524">
    <property type="term" value="F:ATP binding"/>
    <property type="evidence" value="ECO:0007669"/>
    <property type="project" value="UniProtKB-KW"/>
</dbReference>
<accession>A0A084JNY7</accession>
<dbReference type="Pfam" id="PF00005">
    <property type="entry name" value="ABC_tran"/>
    <property type="match status" value="2"/>
</dbReference>
<evidence type="ECO:0000256" key="3">
    <source>
        <dbReference type="ARBA" id="ARBA00022840"/>
    </source>
</evidence>
<dbReference type="FunFam" id="3.40.50.300:FF:000011">
    <property type="entry name" value="Putative ABC transporter ATP-binding component"/>
    <property type="match status" value="1"/>
</dbReference>
<keyword evidence="3" id="KW-0067">ATP-binding</keyword>
<dbReference type="PROSITE" id="PS00211">
    <property type="entry name" value="ABC_TRANSPORTER_1"/>
    <property type="match status" value="2"/>
</dbReference>
<name>A0A084JNY7_9FIRM</name>
<dbReference type="Pfam" id="PF12848">
    <property type="entry name" value="ABC_tran_Xtn"/>
    <property type="match status" value="1"/>
</dbReference>
<dbReference type="InterPro" id="IPR003439">
    <property type="entry name" value="ABC_transporter-like_ATP-bd"/>
</dbReference>
<dbReference type="CDD" id="cd03221">
    <property type="entry name" value="ABCF_EF-3"/>
    <property type="match status" value="2"/>
</dbReference>